<dbReference type="InterPro" id="IPR012910">
    <property type="entry name" value="Plug_dom"/>
</dbReference>
<dbReference type="GO" id="GO:0015344">
    <property type="term" value="F:siderophore uptake transmembrane transporter activity"/>
    <property type="evidence" value="ECO:0007669"/>
    <property type="project" value="TreeGrafter"/>
</dbReference>
<evidence type="ECO:0000313" key="16">
    <source>
        <dbReference type="Proteomes" id="UP000757890"/>
    </source>
</evidence>
<feature type="transmembrane region" description="Helical" evidence="12">
    <location>
        <begin position="37"/>
        <end position="57"/>
    </location>
</feature>
<evidence type="ECO:0000256" key="9">
    <source>
        <dbReference type="ARBA" id="ARBA00023237"/>
    </source>
</evidence>
<dbReference type="EMBL" id="JABZMK010000029">
    <property type="protein sequence ID" value="MBF1129517.1"/>
    <property type="molecule type" value="Genomic_DNA"/>
</dbReference>
<evidence type="ECO:0000313" key="15">
    <source>
        <dbReference type="EMBL" id="MBF1129517.1"/>
    </source>
</evidence>
<dbReference type="PANTHER" id="PTHR30069:SF29">
    <property type="entry name" value="HEMOGLOBIN AND HEMOGLOBIN-HAPTOGLOBIN-BINDING PROTEIN 1-RELATED"/>
    <property type="match status" value="1"/>
</dbReference>
<evidence type="ECO:0000256" key="7">
    <source>
        <dbReference type="ARBA" id="ARBA00023136"/>
    </source>
</evidence>
<evidence type="ECO:0000256" key="1">
    <source>
        <dbReference type="ARBA" id="ARBA00004571"/>
    </source>
</evidence>
<dbReference type="SUPFAM" id="SSF56935">
    <property type="entry name" value="Porins"/>
    <property type="match status" value="1"/>
</dbReference>
<evidence type="ECO:0000256" key="2">
    <source>
        <dbReference type="ARBA" id="ARBA00022448"/>
    </source>
</evidence>
<proteinExistence type="inferred from homology"/>
<dbReference type="Gene3D" id="2.170.130.10">
    <property type="entry name" value="TonB-dependent receptor, plug domain"/>
    <property type="match status" value="1"/>
</dbReference>
<feature type="domain" description="TonB-dependent receptor plug" evidence="14">
    <location>
        <begin position="76"/>
        <end position="178"/>
    </location>
</feature>
<protein>
    <submittedName>
        <fullName evidence="15">TonB-dependent receptor</fullName>
    </submittedName>
</protein>
<evidence type="ECO:0000259" key="13">
    <source>
        <dbReference type="Pfam" id="PF00593"/>
    </source>
</evidence>
<dbReference type="PROSITE" id="PS52016">
    <property type="entry name" value="TONB_DEPENDENT_REC_3"/>
    <property type="match status" value="1"/>
</dbReference>
<keyword evidence="4 10" id="KW-0812">Transmembrane</keyword>
<comment type="similarity">
    <text evidence="10 11">Belongs to the TonB-dependent receptor family.</text>
</comment>
<keyword evidence="9 10" id="KW-0998">Cell outer membrane</keyword>
<dbReference type="PANTHER" id="PTHR30069">
    <property type="entry name" value="TONB-DEPENDENT OUTER MEMBRANE RECEPTOR"/>
    <property type="match status" value="1"/>
</dbReference>
<evidence type="ECO:0000256" key="5">
    <source>
        <dbReference type="ARBA" id="ARBA00022729"/>
    </source>
</evidence>
<dbReference type="InterPro" id="IPR036942">
    <property type="entry name" value="Beta-barrel_TonB_sf"/>
</dbReference>
<dbReference type="CDD" id="cd01347">
    <property type="entry name" value="ligand_gated_channel"/>
    <property type="match status" value="1"/>
</dbReference>
<comment type="subcellular location">
    <subcellularLocation>
        <location evidence="1 10">Cell outer membrane</location>
        <topology evidence="1 10">Multi-pass membrane protein</topology>
    </subcellularLocation>
</comment>
<feature type="domain" description="TonB-dependent receptor-like beta-barrel" evidence="13">
    <location>
        <begin position="277"/>
        <end position="725"/>
    </location>
</feature>
<dbReference type="Proteomes" id="UP000757890">
    <property type="component" value="Unassembled WGS sequence"/>
</dbReference>
<dbReference type="InterPro" id="IPR037066">
    <property type="entry name" value="Plug_dom_sf"/>
</dbReference>
<evidence type="ECO:0000256" key="8">
    <source>
        <dbReference type="ARBA" id="ARBA00023170"/>
    </source>
</evidence>
<evidence type="ECO:0000256" key="12">
    <source>
        <dbReference type="SAM" id="Phobius"/>
    </source>
</evidence>
<dbReference type="InterPro" id="IPR000531">
    <property type="entry name" value="Beta-barrel_TonB"/>
</dbReference>
<keyword evidence="6 11" id="KW-0798">TonB box</keyword>
<evidence type="ECO:0000256" key="6">
    <source>
        <dbReference type="ARBA" id="ARBA00023077"/>
    </source>
</evidence>
<keyword evidence="2 10" id="KW-0813">Transport</keyword>
<evidence type="ECO:0000259" key="14">
    <source>
        <dbReference type="Pfam" id="PF07715"/>
    </source>
</evidence>
<dbReference type="GO" id="GO:0009279">
    <property type="term" value="C:cell outer membrane"/>
    <property type="evidence" value="ECO:0007669"/>
    <property type="project" value="UniProtKB-SubCell"/>
</dbReference>
<name>A0A930B8D6_9FIRM</name>
<evidence type="ECO:0000256" key="10">
    <source>
        <dbReference type="PROSITE-ProRule" id="PRU01360"/>
    </source>
</evidence>
<keyword evidence="7 10" id="KW-0472">Membrane</keyword>
<evidence type="ECO:0000256" key="3">
    <source>
        <dbReference type="ARBA" id="ARBA00022452"/>
    </source>
</evidence>
<keyword evidence="5" id="KW-0732">Signal</keyword>
<evidence type="ECO:0000256" key="4">
    <source>
        <dbReference type="ARBA" id="ARBA00022692"/>
    </source>
</evidence>
<organism evidence="15 16">
    <name type="scientific">Dialister invisus</name>
    <dbReference type="NCBI Taxonomy" id="218538"/>
    <lineage>
        <taxon>Bacteria</taxon>
        <taxon>Bacillati</taxon>
        <taxon>Bacillota</taxon>
        <taxon>Negativicutes</taxon>
        <taxon>Veillonellales</taxon>
        <taxon>Veillonellaceae</taxon>
        <taxon>Dialister</taxon>
    </lineage>
</organism>
<keyword evidence="12" id="KW-1133">Transmembrane helix</keyword>
<dbReference type="Gene3D" id="2.40.170.20">
    <property type="entry name" value="TonB-dependent receptor, beta-barrel domain"/>
    <property type="match status" value="1"/>
</dbReference>
<dbReference type="AlphaFoldDB" id="A0A930B8D6"/>
<comment type="caution">
    <text evidence="15">The sequence shown here is derived from an EMBL/GenBank/DDBJ whole genome shotgun (WGS) entry which is preliminary data.</text>
</comment>
<dbReference type="InterPro" id="IPR039426">
    <property type="entry name" value="TonB-dep_rcpt-like"/>
</dbReference>
<accession>A0A930B8D6</accession>
<sequence length="756" mass="84956">MPDYLLSINNQVLLCYFISKNPVSKSKGDKEMKSKKYGIMLAVLAAAGGVSVSAAPVPVYELKGLTVTATRQAETTKDVPANVQIVTEKEIKDRNVQNAAQAVALATGVHVDTTVEGSVNLRGYNSKNILVLVDGQQMNTAWNSTVDWNMIPVENIRKVEVVSGGQSALYGGRAVGGVINIMTKSAKENGVHGAVNLGYGSHNTVKQSYMASGRKDRLNWGVFYENKMTDGWRSYLSSYAIKNSKGKNNFTGVDISSLDTTADGKEYIIGDRGKKEVMSESYGFNLGYDFTEDRKLTYKFTHSNYTWKYTDPRSYLPAGFSKPSGVPASTFFGNRGWRVYDMHSLTYNDQKDKIHAHFGMTDYTKSGYITPDKTVKASHTFDGAGSKTSYPSKSWDFDLNKRWTAGSHTILFGGSYGKDRFDETIYKTVSDWKSWDSAVKGNKDDQWLGGKAKSWALYIQDKWKLSSRWAAYIGGRYDYYEKYGGYNYYRGKAPTRLESDSYHQFSPKLSASYALDNHTNLYLSFGKSFAPPLLYQLYRYAEPSYGGRYEPNPSLKPETTTNWELGIKKDLGKTKISADVFYARTKDYIDLVTIGKTAKGADIKTYKNVGEARTHGAELSVTHKFSSLWSVYANYTWQLGKVADADNGYAMGRDYEIPRHLFHSGVTYTNHPWTVNVDSMFVSARNEPGWKSGKFKSRDAYFLLNMDTAYAVNKNLSVQFSIYNILDREYYDQESASDKYYAGDGRTFTLSARYSF</sequence>
<gene>
    <name evidence="15" type="ORF">HXL70_05655</name>
</gene>
<keyword evidence="3 10" id="KW-1134">Transmembrane beta strand</keyword>
<evidence type="ECO:0000256" key="11">
    <source>
        <dbReference type="RuleBase" id="RU003357"/>
    </source>
</evidence>
<keyword evidence="8 15" id="KW-0675">Receptor</keyword>
<dbReference type="Pfam" id="PF00593">
    <property type="entry name" value="TonB_dep_Rec_b-barrel"/>
    <property type="match status" value="1"/>
</dbReference>
<dbReference type="GO" id="GO:0044718">
    <property type="term" value="P:siderophore transmembrane transport"/>
    <property type="evidence" value="ECO:0007669"/>
    <property type="project" value="TreeGrafter"/>
</dbReference>
<reference evidence="15" key="1">
    <citation type="submission" date="2020-04" db="EMBL/GenBank/DDBJ databases">
        <title>Deep metagenomics examines the oral microbiome during advanced dental caries in children, revealing novel taxa and co-occurrences with host molecules.</title>
        <authorList>
            <person name="Baker J.L."/>
            <person name="Morton J.T."/>
            <person name="Dinis M."/>
            <person name="Alvarez R."/>
            <person name="Tran N.C."/>
            <person name="Knight R."/>
            <person name="Edlund A."/>
        </authorList>
    </citation>
    <scope>NUCLEOTIDE SEQUENCE</scope>
    <source>
        <strain evidence="15">JCVI_32_bin.14</strain>
    </source>
</reference>
<dbReference type="Pfam" id="PF07715">
    <property type="entry name" value="Plug"/>
    <property type="match status" value="1"/>
</dbReference>